<dbReference type="SMART" id="SM00220">
    <property type="entry name" value="S_TKc"/>
    <property type="match status" value="1"/>
</dbReference>
<feature type="domain" description="Protein kinase" evidence="15">
    <location>
        <begin position="244"/>
        <end position="560"/>
    </location>
</feature>
<dbReference type="GO" id="GO:0005524">
    <property type="term" value="F:ATP binding"/>
    <property type="evidence" value="ECO:0007669"/>
    <property type="project" value="UniProtKB-KW"/>
</dbReference>
<evidence type="ECO:0000256" key="7">
    <source>
        <dbReference type="ARBA" id="ARBA00022741"/>
    </source>
</evidence>
<keyword evidence="8" id="KW-0067">ATP-binding</keyword>
<dbReference type="PANTHER" id="PTHR48006:SF84">
    <property type="entry name" value="REPEAT TRANSMEMBRANE PROTEIN KINASE, PUTATIVE, EXPRESSED-RELATED"/>
    <property type="match status" value="1"/>
</dbReference>
<dbReference type="EMBL" id="KZ772713">
    <property type="protein sequence ID" value="PTQ40307.1"/>
    <property type="molecule type" value="Genomic_DNA"/>
</dbReference>
<evidence type="ECO:0000256" key="9">
    <source>
        <dbReference type="ARBA" id="ARBA00022989"/>
    </source>
</evidence>
<keyword evidence="12" id="KW-0325">Glycoprotein</keyword>
<dbReference type="Pfam" id="PF00560">
    <property type="entry name" value="LRR_1"/>
    <property type="match status" value="1"/>
</dbReference>
<keyword evidence="6" id="KW-0677">Repeat</keyword>
<dbReference type="InterPro" id="IPR000719">
    <property type="entry name" value="Prot_kinase_dom"/>
</dbReference>
<keyword evidence="7" id="KW-0547">Nucleotide-binding</keyword>
<dbReference type="GO" id="GO:0045088">
    <property type="term" value="P:regulation of innate immune response"/>
    <property type="evidence" value="ECO:0000318"/>
    <property type="project" value="GO_Central"/>
</dbReference>
<feature type="compositionally biased region" description="Basic and acidic residues" evidence="13">
    <location>
        <begin position="579"/>
        <end position="616"/>
    </location>
</feature>
<dbReference type="InterPro" id="IPR051824">
    <property type="entry name" value="LRR_Rcpt-Like_S/T_Kinase"/>
</dbReference>
<evidence type="ECO:0000256" key="2">
    <source>
        <dbReference type="ARBA" id="ARBA00022475"/>
    </source>
</evidence>
<dbReference type="OrthoDB" id="1711006at2759"/>
<feature type="region of interest" description="Disordered" evidence="13">
    <location>
        <begin position="1"/>
        <end position="29"/>
    </location>
</feature>
<feature type="compositionally biased region" description="Polar residues" evidence="13">
    <location>
        <begin position="7"/>
        <end position="20"/>
    </location>
</feature>
<dbReference type="Gene3D" id="1.10.510.10">
    <property type="entry name" value="Transferase(Phosphotransferase) domain 1"/>
    <property type="match status" value="1"/>
</dbReference>
<sequence length="624" mass="69830">MEGRSRVGSTSRVGFSQTEAATGGAVQSAEAKSTQARIWAIGRYGGPRPPPPPSGGFGGKGVSTAVAAVNNNRYAKIDRNNFSGAIPTGIEKLKNLEYMDLSTNRLTGELTFNLNNLSSLQYLNLSNNLLNGTVPNTLWSSPSLQLVDLSNNKFETLNLTTWYQGVLEAKSLEASTVLRQVYLQGNQIKEILPANLTDLENAIRVPSPDEQQISLQTSLGFILLADNSPWCMEANVITHQRLKLQYSVNNGVGTRTLVIVGVVSGLLILFMICLVAYCLLRIWRRTRELHQIQEALEREHVKPPFFSYDDLKTATRNFSHDNVLGKEMVNITGIKHRNPIQFLGCCVREKQQRMLVYEFAENRSLAEALCGREKVFVLSWEQRLQICVGIARGLAYLHDELQPKMIHRDIKPQNILLGKDYNAKIADFGLVRPAHTDATQVTLIVLGTKGYLSPEYATEGVVSEKLDVYSFGIALLEIVSGRLWFSDKTPAERNYLRDWALALYEDGKLLDLVDEDLMGAYNQEEVRLVLKTALSCCQAYPKKCPSMSQAMNLFMKHEDLAFEIVKELRGNGTGLGGISEDHEEPRISSESEERSFVSRSESRSHLSELTEMRPRQFELTTTMK</sequence>
<dbReference type="Gene3D" id="3.80.10.10">
    <property type="entry name" value="Ribonuclease Inhibitor"/>
    <property type="match status" value="1"/>
</dbReference>
<dbReference type="Proteomes" id="UP000244005">
    <property type="component" value="Unassembled WGS sequence"/>
</dbReference>
<dbReference type="PANTHER" id="PTHR48006">
    <property type="entry name" value="LEUCINE-RICH REPEAT-CONTAINING PROTEIN DDB_G0281931-RELATED"/>
    <property type="match status" value="1"/>
</dbReference>
<evidence type="ECO:0000256" key="13">
    <source>
        <dbReference type="SAM" id="MobiDB-lite"/>
    </source>
</evidence>
<dbReference type="PRINTS" id="PR00019">
    <property type="entry name" value="LEURICHRPT"/>
</dbReference>
<dbReference type="InterPro" id="IPR008271">
    <property type="entry name" value="Ser/Thr_kinase_AS"/>
</dbReference>
<keyword evidence="11" id="KW-0675">Receptor</keyword>
<proteinExistence type="predicted"/>
<dbReference type="GO" id="GO:0002229">
    <property type="term" value="P:defense response to oomycetes"/>
    <property type="evidence" value="ECO:0007669"/>
    <property type="project" value="UniProtKB-ARBA"/>
</dbReference>
<evidence type="ECO:0000256" key="14">
    <source>
        <dbReference type="SAM" id="Phobius"/>
    </source>
</evidence>
<dbReference type="OMA" id="ANVITHQ"/>
<dbReference type="FunFam" id="3.80.10.10:FF:000041">
    <property type="entry name" value="LRR receptor-like serine/threonine-protein kinase ERECTA"/>
    <property type="match status" value="1"/>
</dbReference>
<accession>A0A2R6X2H6</accession>
<feature type="region of interest" description="Disordered" evidence="13">
    <location>
        <begin position="573"/>
        <end position="624"/>
    </location>
</feature>
<dbReference type="PROSITE" id="PS00108">
    <property type="entry name" value="PROTEIN_KINASE_ST"/>
    <property type="match status" value="1"/>
</dbReference>
<dbReference type="FunFam" id="1.10.510.10:FF:000240">
    <property type="entry name" value="Lectin-domain containing receptor kinase A4.3"/>
    <property type="match status" value="1"/>
</dbReference>
<evidence type="ECO:0000256" key="6">
    <source>
        <dbReference type="ARBA" id="ARBA00022737"/>
    </source>
</evidence>
<dbReference type="GO" id="GO:0004672">
    <property type="term" value="F:protein kinase activity"/>
    <property type="evidence" value="ECO:0000318"/>
    <property type="project" value="GO_Central"/>
</dbReference>
<evidence type="ECO:0000256" key="5">
    <source>
        <dbReference type="ARBA" id="ARBA00022729"/>
    </source>
</evidence>
<feature type="transmembrane region" description="Helical" evidence="14">
    <location>
        <begin position="257"/>
        <end position="280"/>
    </location>
</feature>
<evidence type="ECO:0000256" key="3">
    <source>
        <dbReference type="ARBA" id="ARBA00022614"/>
    </source>
</evidence>
<keyword evidence="10 14" id="KW-0472">Membrane</keyword>
<organism evidence="16 17">
    <name type="scientific">Marchantia polymorpha</name>
    <name type="common">Common liverwort</name>
    <name type="synonym">Marchantia aquatica</name>
    <dbReference type="NCBI Taxonomy" id="3197"/>
    <lineage>
        <taxon>Eukaryota</taxon>
        <taxon>Viridiplantae</taxon>
        <taxon>Streptophyta</taxon>
        <taxon>Embryophyta</taxon>
        <taxon>Marchantiophyta</taxon>
        <taxon>Marchantiopsida</taxon>
        <taxon>Marchantiidae</taxon>
        <taxon>Marchantiales</taxon>
        <taxon>Marchantiaceae</taxon>
        <taxon>Marchantia</taxon>
    </lineage>
</organism>
<keyword evidence="2" id="KW-1003">Cell membrane</keyword>
<dbReference type="InterPro" id="IPR001611">
    <property type="entry name" value="Leu-rich_rpt"/>
</dbReference>
<keyword evidence="17" id="KW-1185">Reference proteome</keyword>
<evidence type="ECO:0000259" key="15">
    <source>
        <dbReference type="PROSITE" id="PS50011"/>
    </source>
</evidence>
<keyword evidence="9 14" id="KW-1133">Transmembrane helix</keyword>
<evidence type="ECO:0000256" key="1">
    <source>
        <dbReference type="ARBA" id="ARBA00004251"/>
    </source>
</evidence>
<dbReference type="GO" id="GO:0004674">
    <property type="term" value="F:protein serine/threonine kinase activity"/>
    <property type="evidence" value="ECO:0007669"/>
    <property type="project" value="UniProtKB-KW"/>
</dbReference>
<reference evidence="17" key="1">
    <citation type="journal article" date="2017" name="Cell">
        <title>Insights into land plant evolution garnered from the Marchantia polymorpha genome.</title>
        <authorList>
            <person name="Bowman J.L."/>
            <person name="Kohchi T."/>
            <person name="Yamato K.T."/>
            <person name="Jenkins J."/>
            <person name="Shu S."/>
            <person name="Ishizaki K."/>
            <person name="Yamaoka S."/>
            <person name="Nishihama R."/>
            <person name="Nakamura Y."/>
            <person name="Berger F."/>
            <person name="Adam C."/>
            <person name="Aki S.S."/>
            <person name="Althoff F."/>
            <person name="Araki T."/>
            <person name="Arteaga-Vazquez M.A."/>
            <person name="Balasubrmanian S."/>
            <person name="Barry K."/>
            <person name="Bauer D."/>
            <person name="Boehm C.R."/>
            <person name="Briginshaw L."/>
            <person name="Caballero-Perez J."/>
            <person name="Catarino B."/>
            <person name="Chen F."/>
            <person name="Chiyoda S."/>
            <person name="Chovatia M."/>
            <person name="Davies K.M."/>
            <person name="Delmans M."/>
            <person name="Demura T."/>
            <person name="Dierschke T."/>
            <person name="Dolan L."/>
            <person name="Dorantes-Acosta A.E."/>
            <person name="Eklund D.M."/>
            <person name="Florent S.N."/>
            <person name="Flores-Sandoval E."/>
            <person name="Fujiyama A."/>
            <person name="Fukuzawa H."/>
            <person name="Galik B."/>
            <person name="Grimanelli D."/>
            <person name="Grimwood J."/>
            <person name="Grossniklaus U."/>
            <person name="Hamada T."/>
            <person name="Haseloff J."/>
            <person name="Hetherington A.J."/>
            <person name="Higo A."/>
            <person name="Hirakawa Y."/>
            <person name="Hundley H.N."/>
            <person name="Ikeda Y."/>
            <person name="Inoue K."/>
            <person name="Inoue S.I."/>
            <person name="Ishida S."/>
            <person name="Jia Q."/>
            <person name="Kakita M."/>
            <person name="Kanazawa T."/>
            <person name="Kawai Y."/>
            <person name="Kawashima T."/>
            <person name="Kennedy M."/>
            <person name="Kinose K."/>
            <person name="Kinoshita T."/>
            <person name="Kohara Y."/>
            <person name="Koide E."/>
            <person name="Komatsu K."/>
            <person name="Kopischke S."/>
            <person name="Kubo M."/>
            <person name="Kyozuka J."/>
            <person name="Lagercrantz U."/>
            <person name="Lin S.S."/>
            <person name="Lindquist E."/>
            <person name="Lipzen A.M."/>
            <person name="Lu C.W."/>
            <person name="De Luna E."/>
            <person name="Martienssen R.A."/>
            <person name="Minamino N."/>
            <person name="Mizutani M."/>
            <person name="Mizutani M."/>
            <person name="Mochizuki N."/>
            <person name="Monte I."/>
            <person name="Mosher R."/>
            <person name="Nagasaki H."/>
            <person name="Nakagami H."/>
            <person name="Naramoto S."/>
            <person name="Nishitani K."/>
            <person name="Ohtani M."/>
            <person name="Okamoto T."/>
            <person name="Okumura M."/>
            <person name="Phillips J."/>
            <person name="Pollak B."/>
            <person name="Reinders A."/>
            <person name="Rovekamp M."/>
            <person name="Sano R."/>
            <person name="Sawa S."/>
            <person name="Schmid M.W."/>
            <person name="Shirakawa M."/>
            <person name="Solano R."/>
            <person name="Spunde A."/>
            <person name="Suetsugu N."/>
            <person name="Sugano S."/>
            <person name="Sugiyama A."/>
            <person name="Sun R."/>
            <person name="Suzuki Y."/>
            <person name="Takenaka M."/>
            <person name="Takezawa D."/>
            <person name="Tomogane H."/>
            <person name="Tsuzuki M."/>
            <person name="Ueda T."/>
            <person name="Umeda M."/>
            <person name="Ward J.M."/>
            <person name="Watanabe Y."/>
            <person name="Yazaki K."/>
            <person name="Yokoyama R."/>
            <person name="Yoshitake Y."/>
            <person name="Yotsui I."/>
            <person name="Zachgo S."/>
            <person name="Schmutz J."/>
        </authorList>
    </citation>
    <scope>NUCLEOTIDE SEQUENCE [LARGE SCALE GENOMIC DNA]</scope>
    <source>
        <strain evidence="17">Tak-1</strain>
    </source>
</reference>
<evidence type="ECO:0000256" key="4">
    <source>
        <dbReference type="ARBA" id="ARBA00022692"/>
    </source>
</evidence>
<dbReference type="AlphaFoldDB" id="A0A2R6X2H6"/>
<dbReference type="SUPFAM" id="SSF52058">
    <property type="entry name" value="L domain-like"/>
    <property type="match status" value="1"/>
</dbReference>
<keyword evidence="3" id="KW-0433">Leucine-rich repeat</keyword>
<keyword evidence="4 14" id="KW-0812">Transmembrane</keyword>
<dbReference type="SUPFAM" id="SSF56112">
    <property type="entry name" value="Protein kinase-like (PK-like)"/>
    <property type="match status" value="1"/>
</dbReference>
<evidence type="ECO:0000256" key="11">
    <source>
        <dbReference type="ARBA" id="ARBA00023170"/>
    </source>
</evidence>
<evidence type="ECO:0000256" key="10">
    <source>
        <dbReference type="ARBA" id="ARBA00023136"/>
    </source>
</evidence>
<name>A0A2R6X2H6_MARPO</name>
<dbReference type="InterPro" id="IPR032675">
    <property type="entry name" value="LRR_dom_sf"/>
</dbReference>
<dbReference type="InterPro" id="IPR011009">
    <property type="entry name" value="Kinase-like_dom_sf"/>
</dbReference>
<comment type="subcellular location">
    <subcellularLocation>
        <location evidence="1">Cell membrane</location>
        <topology evidence="1">Single-pass type I membrane protein</topology>
    </subcellularLocation>
</comment>
<protein>
    <recommendedName>
        <fullName evidence="15">Protein kinase domain-containing protein</fullName>
    </recommendedName>
</protein>
<evidence type="ECO:0000313" key="16">
    <source>
        <dbReference type="EMBL" id="PTQ40307.1"/>
    </source>
</evidence>
<evidence type="ECO:0000313" key="17">
    <source>
        <dbReference type="Proteomes" id="UP000244005"/>
    </source>
</evidence>
<evidence type="ECO:0000256" key="12">
    <source>
        <dbReference type="ARBA" id="ARBA00023180"/>
    </source>
</evidence>
<dbReference type="GO" id="GO:0005886">
    <property type="term" value="C:plasma membrane"/>
    <property type="evidence" value="ECO:0007669"/>
    <property type="project" value="UniProtKB-SubCell"/>
</dbReference>
<evidence type="ECO:0000256" key="8">
    <source>
        <dbReference type="ARBA" id="ARBA00022840"/>
    </source>
</evidence>
<gene>
    <name evidence="16" type="ORF">MARPO_0041s0158</name>
</gene>
<dbReference type="PROSITE" id="PS50011">
    <property type="entry name" value="PROTEIN_KINASE_DOM"/>
    <property type="match status" value="1"/>
</dbReference>
<dbReference type="Pfam" id="PF00069">
    <property type="entry name" value="Pkinase"/>
    <property type="match status" value="1"/>
</dbReference>
<dbReference type="Gramene" id="Mp4g18760.1">
    <property type="protein sequence ID" value="Mp4g18760.1.cds"/>
    <property type="gene ID" value="Mp4g18760"/>
</dbReference>
<keyword evidence="5" id="KW-0732">Signal</keyword>